<dbReference type="GO" id="GO:0007204">
    <property type="term" value="P:positive regulation of cytosolic calcium ion concentration"/>
    <property type="evidence" value="ECO:0007669"/>
    <property type="project" value="TreeGrafter"/>
</dbReference>
<reference evidence="10" key="1">
    <citation type="submission" date="2025-08" db="UniProtKB">
        <authorList>
            <consortium name="RefSeq"/>
        </authorList>
    </citation>
    <scope>IDENTIFICATION</scope>
</reference>
<evidence type="ECO:0000256" key="2">
    <source>
        <dbReference type="ARBA" id="ARBA00022704"/>
    </source>
</evidence>
<evidence type="ECO:0000256" key="3">
    <source>
        <dbReference type="ARBA" id="ARBA00022729"/>
    </source>
</evidence>
<name>A0A6J2WQC7_CHACN</name>
<feature type="compositionally biased region" description="Basic and acidic residues" evidence="6">
    <location>
        <begin position="291"/>
        <end position="302"/>
    </location>
</feature>
<feature type="signal peptide" evidence="7">
    <location>
        <begin position="1"/>
        <end position="23"/>
    </location>
</feature>
<dbReference type="InterPro" id="IPR000010">
    <property type="entry name" value="Cystatin_dom"/>
</dbReference>
<dbReference type="GO" id="GO:0030195">
    <property type="term" value="P:negative regulation of blood coagulation"/>
    <property type="evidence" value="ECO:0007669"/>
    <property type="project" value="TreeGrafter"/>
</dbReference>
<evidence type="ECO:0000256" key="1">
    <source>
        <dbReference type="ARBA" id="ARBA00022690"/>
    </source>
</evidence>
<dbReference type="GO" id="GO:0004869">
    <property type="term" value="F:cysteine-type endopeptidase inhibitor activity"/>
    <property type="evidence" value="ECO:0007669"/>
    <property type="project" value="UniProtKB-KW"/>
</dbReference>
<keyword evidence="5" id="KW-0325">Glycoprotein</keyword>
<keyword evidence="4" id="KW-1015">Disulfide bond</keyword>
<dbReference type="RefSeq" id="XP_030647034.1">
    <property type="nucleotide sequence ID" value="XM_030791174.1"/>
</dbReference>
<evidence type="ECO:0000256" key="4">
    <source>
        <dbReference type="ARBA" id="ARBA00023157"/>
    </source>
</evidence>
<dbReference type="InterPro" id="IPR027358">
    <property type="entry name" value="Kininogen-type_cystatin_dom"/>
</dbReference>
<proteinExistence type="predicted"/>
<dbReference type="Gene3D" id="3.10.450.10">
    <property type="match status" value="2"/>
</dbReference>
<dbReference type="AlphaFoldDB" id="A0A6J2WQC7"/>
<accession>A0A6J2WQC7</accession>
<keyword evidence="9" id="KW-1185">Reference proteome</keyword>
<dbReference type="OrthoDB" id="9937817at2759"/>
<feature type="domain" description="Cystatin kininogen-type" evidence="8">
    <location>
        <begin position="31"/>
        <end position="135"/>
    </location>
</feature>
<keyword evidence="2" id="KW-0789">Thiol protease inhibitor</keyword>
<dbReference type="PROSITE" id="PS51647">
    <property type="entry name" value="CYSTATIN_KININOGEN"/>
    <property type="match status" value="2"/>
</dbReference>
<dbReference type="Proteomes" id="UP000504632">
    <property type="component" value="Chromosome 14"/>
</dbReference>
<dbReference type="SMART" id="SM00043">
    <property type="entry name" value="CY"/>
    <property type="match status" value="1"/>
</dbReference>
<feature type="domain" description="Cystatin kininogen-type" evidence="8">
    <location>
        <begin position="151"/>
        <end position="254"/>
    </location>
</feature>
<feature type="compositionally biased region" description="Low complexity" evidence="6">
    <location>
        <begin position="274"/>
        <end position="290"/>
    </location>
</feature>
<dbReference type="PANTHER" id="PTHR13814">
    <property type="entry name" value="FETUIN"/>
    <property type="match status" value="1"/>
</dbReference>
<dbReference type="GO" id="GO:0072562">
    <property type="term" value="C:blood microparticle"/>
    <property type="evidence" value="ECO:0007669"/>
    <property type="project" value="TreeGrafter"/>
</dbReference>
<dbReference type="SUPFAM" id="SSF54403">
    <property type="entry name" value="Cystatin/monellin"/>
    <property type="match status" value="2"/>
</dbReference>
<dbReference type="Pfam" id="PF00031">
    <property type="entry name" value="Cystatin"/>
    <property type="match status" value="2"/>
</dbReference>
<feature type="region of interest" description="Disordered" evidence="6">
    <location>
        <begin position="268"/>
        <end position="367"/>
    </location>
</feature>
<keyword evidence="1" id="KW-0646">Protease inhibitor</keyword>
<dbReference type="PANTHER" id="PTHR13814:SF12">
    <property type="entry name" value="KININOGEN-1"/>
    <property type="match status" value="1"/>
</dbReference>
<evidence type="ECO:0000256" key="6">
    <source>
        <dbReference type="SAM" id="MobiDB-lite"/>
    </source>
</evidence>
<evidence type="ECO:0000313" key="10">
    <source>
        <dbReference type="RefSeq" id="XP_030647034.1"/>
    </source>
</evidence>
<gene>
    <name evidence="10" type="primary">kng1</name>
</gene>
<organism evidence="9 10">
    <name type="scientific">Chanos chanos</name>
    <name type="common">Milkfish</name>
    <name type="synonym">Mugil chanos</name>
    <dbReference type="NCBI Taxonomy" id="29144"/>
    <lineage>
        <taxon>Eukaryota</taxon>
        <taxon>Metazoa</taxon>
        <taxon>Chordata</taxon>
        <taxon>Craniata</taxon>
        <taxon>Vertebrata</taxon>
        <taxon>Euteleostomi</taxon>
        <taxon>Actinopterygii</taxon>
        <taxon>Neopterygii</taxon>
        <taxon>Teleostei</taxon>
        <taxon>Ostariophysi</taxon>
        <taxon>Gonorynchiformes</taxon>
        <taxon>Chanidae</taxon>
        <taxon>Chanos</taxon>
    </lineage>
</organism>
<keyword evidence="3 7" id="KW-0732">Signal</keyword>
<evidence type="ECO:0000256" key="7">
    <source>
        <dbReference type="SAM" id="SignalP"/>
    </source>
</evidence>
<feature type="compositionally biased region" description="Polar residues" evidence="6">
    <location>
        <begin position="303"/>
        <end position="329"/>
    </location>
</feature>
<evidence type="ECO:0000259" key="8">
    <source>
        <dbReference type="PROSITE" id="PS51647"/>
    </source>
</evidence>
<dbReference type="InParanoid" id="A0A6J2WQC7"/>
<dbReference type="InterPro" id="IPR050735">
    <property type="entry name" value="Kininogen_Fetuin_HRG"/>
</dbReference>
<sequence length="367" mass="40616">MMVGDRFSVLLALAWLCWTGSQAQHKEHINCDDKDVDAAVDLALVKHNEQFTEGRQLALYQILEATKEHNDSGPVISVSFTSRETDCPAGGDKTWRECDYLPDDPKKPRPCHVKTQMTETGQEILLHACSVEPVILPERAPCLGCPEEIDPMSEDLKEPLSYSIAKANAMNNAAHFFVLNNFAYATRQVVAGFRYHLQFELMKSNCSKAEFKEITDECHPHEQTFMNCNSTVDVAPWRHEVPEPHVECEPGPLRKTFMRRRPPGWSPLRTVLHAVPPSTTVTPTTEATTAKSEKESSEECQDKTASVASSDPAQESAQPSTESVSSFNCPSKPWKVFVPAPAPAPALEGPQPDVQVDGFSDADLLGQ</sequence>
<dbReference type="FunFam" id="3.10.450.10:FF:000002">
    <property type="entry name" value="Kininogen 1"/>
    <property type="match status" value="1"/>
</dbReference>
<dbReference type="InterPro" id="IPR046350">
    <property type="entry name" value="Cystatin_sf"/>
</dbReference>
<dbReference type="CDD" id="cd00042">
    <property type="entry name" value="CY"/>
    <property type="match status" value="1"/>
</dbReference>
<protein>
    <submittedName>
        <fullName evidence="10">Kininogen-1</fullName>
    </submittedName>
</protein>
<evidence type="ECO:0000313" key="9">
    <source>
        <dbReference type="Proteomes" id="UP000504632"/>
    </source>
</evidence>
<evidence type="ECO:0000256" key="5">
    <source>
        <dbReference type="ARBA" id="ARBA00023180"/>
    </source>
</evidence>
<dbReference type="GeneID" id="115827367"/>
<dbReference type="CTD" id="3827"/>
<feature type="chain" id="PRO_5026962923" evidence="7">
    <location>
        <begin position="24"/>
        <end position="367"/>
    </location>
</feature>